<dbReference type="SUPFAM" id="SSF47240">
    <property type="entry name" value="Ferritin-like"/>
    <property type="match status" value="1"/>
</dbReference>
<protein>
    <submittedName>
        <fullName evidence="1">Rubrerythrin</fullName>
    </submittedName>
</protein>
<dbReference type="OrthoDB" id="5397802at2"/>
<keyword evidence="2" id="KW-1185">Reference proteome</keyword>
<reference evidence="1 2" key="1">
    <citation type="journal article" date="2015" name="Genome Announc.">
        <title>Complete Genome of Geobacter pickeringii G13T, a Metal-Reducing Isolate from Sedimentary Kaolin Deposits.</title>
        <authorList>
            <person name="Badalamenti J.P."/>
            <person name="Bond D.R."/>
        </authorList>
    </citation>
    <scope>NUCLEOTIDE SEQUENCE [LARGE SCALE GENOMIC DNA]</scope>
    <source>
        <strain evidence="1 2">G13</strain>
    </source>
</reference>
<dbReference type="AlphaFoldDB" id="A0A0B5BBL5"/>
<sequence>MSKMSLDMLTVLERCAEIELKNMELYDLFADCFADDIETARLWRKVARDEEGHANQFRLVAKMRSGGIESVNVDPWKAENAIKVVQSIINAVKRSPPSPEDALRSAIKLEEHLSAFHVECIATFEDEQLKKLFHAMMTVDDTHVKSLKEAYERCITRDRSLL</sequence>
<dbReference type="InterPro" id="IPR009078">
    <property type="entry name" value="Ferritin-like_SF"/>
</dbReference>
<gene>
    <name evidence="1" type="ORF">GPICK_11680</name>
</gene>
<dbReference type="Gene3D" id="1.20.1260.10">
    <property type="match status" value="1"/>
</dbReference>
<dbReference type="STRING" id="345632.GPICK_11680"/>
<evidence type="ECO:0000313" key="1">
    <source>
        <dbReference type="EMBL" id="AJE03922.1"/>
    </source>
</evidence>
<accession>A0A0B5BBL5</accession>
<dbReference type="HOGENOM" id="CLU_138442_0_0_7"/>
<dbReference type="Proteomes" id="UP000057609">
    <property type="component" value="Chromosome"/>
</dbReference>
<dbReference type="EMBL" id="CP009788">
    <property type="protein sequence ID" value="AJE03922.1"/>
    <property type="molecule type" value="Genomic_DNA"/>
</dbReference>
<dbReference type="InterPro" id="IPR012347">
    <property type="entry name" value="Ferritin-like"/>
</dbReference>
<dbReference type="KEGG" id="gpi:GPICK_11680"/>
<proteinExistence type="predicted"/>
<name>A0A0B5BBL5_9BACT</name>
<organism evidence="1 2">
    <name type="scientific">Geobacter pickeringii</name>
    <dbReference type="NCBI Taxonomy" id="345632"/>
    <lineage>
        <taxon>Bacteria</taxon>
        <taxon>Pseudomonadati</taxon>
        <taxon>Thermodesulfobacteriota</taxon>
        <taxon>Desulfuromonadia</taxon>
        <taxon>Geobacterales</taxon>
        <taxon>Geobacteraceae</taxon>
        <taxon>Geobacter</taxon>
    </lineage>
</organism>
<evidence type="ECO:0000313" key="2">
    <source>
        <dbReference type="Proteomes" id="UP000057609"/>
    </source>
</evidence>